<reference evidence="2" key="1">
    <citation type="submission" date="2016-10" db="EMBL/GenBank/DDBJ databases">
        <authorList>
            <person name="Varghese N."/>
            <person name="Submissions S."/>
        </authorList>
    </citation>
    <scope>NUCLEOTIDE SEQUENCE [LARGE SCALE GENOMIC DNA]</scope>
    <source>
        <strain evidence="2">IMMIB L-1606</strain>
    </source>
</reference>
<evidence type="ECO:0000313" key="2">
    <source>
        <dbReference type="Proteomes" id="UP000198751"/>
    </source>
</evidence>
<dbReference type="AlphaFoldDB" id="A0A1H1T8B4"/>
<protein>
    <recommendedName>
        <fullName evidence="3">DUF892 family protein</fullName>
    </recommendedName>
</protein>
<organism evidence="1 2">
    <name type="scientific">Pseudarthrobacter equi</name>
    <dbReference type="NCBI Taxonomy" id="728066"/>
    <lineage>
        <taxon>Bacteria</taxon>
        <taxon>Bacillati</taxon>
        <taxon>Actinomycetota</taxon>
        <taxon>Actinomycetes</taxon>
        <taxon>Micrococcales</taxon>
        <taxon>Micrococcaceae</taxon>
        <taxon>Pseudarthrobacter</taxon>
    </lineage>
</organism>
<dbReference type="Proteomes" id="UP000198751">
    <property type="component" value="Chromosome I"/>
</dbReference>
<gene>
    <name evidence="1" type="ORF">SAMN04489743_0343</name>
</gene>
<proteinExistence type="predicted"/>
<dbReference type="OrthoDB" id="669978at2"/>
<keyword evidence="2" id="KW-1185">Reference proteome</keyword>
<accession>A0A1H1T8B4</accession>
<evidence type="ECO:0000313" key="1">
    <source>
        <dbReference type="EMBL" id="SDS56398.1"/>
    </source>
</evidence>
<evidence type="ECO:0008006" key="3">
    <source>
        <dbReference type="Google" id="ProtNLM"/>
    </source>
</evidence>
<sequence length="160" mass="18224">MKIGLVLEQLHRDENDLAQHLLRVSERHKVDHEIYHLARDLAKWSQQHVREIAAIAGRYGRELDPEPKAENTLLEKIREKGSELVGRDAEAGLLLLRDLREAYIKACGVSADWELVAQAAQGIKHKDLLEVAERCHAQNIRQMKWANGKLKESATQILVS</sequence>
<name>A0A1H1T8B4_9MICC</name>
<dbReference type="RefSeq" id="WP_091717007.1">
    <property type="nucleotide sequence ID" value="NZ_LT629779.1"/>
</dbReference>
<dbReference type="EMBL" id="LT629779">
    <property type="protein sequence ID" value="SDS56398.1"/>
    <property type="molecule type" value="Genomic_DNA"/>
</dbReference>